<dbReference type="InterPro" id="IPR009241">
    <property type="entry name" value="HigB-like"/>
</dbReference>
<keyword evidence="2" id="KW-1185">Reference proteome</keyword>
<evidence type="ECO:0008006" key="3">
    <source>
        <dbReference type="Google" id="ProtNLM"/>
    </source>
</evidence>
<dbReference type="EMBL" id="BAABFO010000011">
    <property type="protein sequence ID" value="GAA4333724.1"/>
    <property type="molecule type" value="Genomic_DNA"/>
</dbReference>
<gene>
    <name evidence="1" type="ORF">GCM10023144_25290</name>
</gene>
<sequence>MRWQVEYTDEFGHWWNTLRADEQESVAASVQLLEALGPSLGFPHSSGIGTSRHGHMRELRTQHDGRPFRTLYAFDPRRTAILLIGADKTGNDRWYDLYVPIADRLYDQHLEELRAEGSSDG</sequence>
<organism evidence="1 2">
    <name type="scientific">Pigmentiphaga soli</name>
    <dbReference type="NCBI Taxonomy" id="1007095"/>
    <lineage>
        <taxon>Bacteria</taxon>
        <taxon>Pseudomonadati</taxon>
        <taxon>Pseudomonadota</taxon>
        <taxon>Betaproteobacteria</taxon>
        <taxon>Burkholderiales</taxon>
        <taxon>Alcaligenaceae</taxon>
        <taxon>Pigmentiphaga</taxon>
    </lineage>
</organism>
<dbReference type="Pfam" id="PF05973">
    <property type="entry name" value="Gp49"/>
    <property type="match status" value="1"/>
</dbReference>
<evidence type="ECO:0000313" key="2">
    <source>
        <dbReference type="Proteomes" id="UP001501671"/>
    </source>
</evidence>
<evidence type="ECO:0000313" key="1">
    <source>
        <dbReference type="EMBL" id="GAA4333724.1"/>
    </source>
</evidence>
<proteinExistence type="predicted"/>
<comment type="caution">
    <text evidence="1">The sequence shown here is derived from an EMBL/GenBank/DDBJ whole genome shotgun (WGS) entry which is preliminary data.</text>
</comment>
<accession>A0ABP8H3I8</accession>
<reference evidence="2" key="1">
    <citation type="journal article" date="2019" name="Int. J. Syst. Evol. Microbiol.">
        <title>The Global Catalogue of Microorganisms (GCM) 10K type strain sequencing project: providing services to taxonomists for standard genome sequencing and annotation.</title>
        <authorList>
            <consortium name="The Broad Institute Genomics Platform"/>
            <consortium name="The Broad Institute Genome Sequencing Center for Infectious Disease"/>
            <person name="Wu L."/>
            <person name="Ma J."/>
        </authorList>
    </citation>
    <scope>NUCLEOTIDE SEQUENCE [LARGE SCALE GENOMIC DNA]</scope>
    <source>
        <strain evidence="2">JCM 17666</strain>
    </source>
</reference>
<dbReference type="Proteomes" id="UP001501671">
    <property type="component" value="Unassembled WGS sequence"/>
</dbReference>
<protein>
    <recommendedName>
        <fullName evidence="3">Addiction module toxin RelE</fullName>
    </recommendedName>
</protein>
<dbReference type="RefSeq" id="WP_345249946.1">
    <property type="nucleotide sequence ID" value="NZ_BAABFO010000011.1"/>
</dbReference>
<name>A0ABP8H3I8_9BURK</name>